<evidence type="ECO:0000259" key="5">
    <source>
        <dbReference type="PROSITE" id="PS50850"/>
    </source>
</evidence>
<dbReference type="PROSITE" id="PS50850">
    <property type="entry name" value="MFS"/>
    <property type="match status" value="1"/>
</dbReference>
<dbReference type="SUPFAM" id="SSF103473">
    <property type="entry name" value="MFS general substrate transporter"/>
    <property type="match status" value="1"/>
</dbReference>
<evidence type="ECO:0000256" key="4">
    <source>
        <dbReference type="SAM" id="Phobius"/>
    </source>
</evidence>
<sequence>MPVPTHRRGRYWLIVISTIAIGLAYGLYGLPLAPVVLLVACSVEGRIAAVGRSVLDGLLADATPPGLQGRVQANFATATAAGRLMGSVGAGLLYLLRPGVPFIVGGAICALTGLALLLPSLARLFVVTPPTDTPSPQR</sequence>
<reference evidence="6" key="1">
    <citation type="submission" date="2020-02" db="EMBL/GenBank/DDBJ databases">
        <authorList>
            <person name="Meier V. D."/>
        </authorList>
    </citation>
    <scope>NUCLEOTIDE SEQUENCE</scope>
    <source>
        <strain evidence="6">AVDCRST_MAG18</strain>
    </source>
</reference>
<dbReference type="Gene3D" id="1.20.1250.20">
    <property type="entry name" value="MFS general substrate transporter like domains"/>
    <property type="match status" value="1"/>
</dbReference>
<feature type="transmembrane region" description="Helical" evidence="4">
    <location>
        <begin position="75"/>
        <end position="95"/>
    </location>
</feature>
<dbReference type="InterPro" id="IPR020846">
    <property type="entry name" value="MFS_dom"/>
</dbReference>
<accession>A0A6J4V1F0</accession>
<evidence type="ECO:0000256" key="3">
    <source>
        <dbReference type="ARBA" id="ARBA00023136"/>
    </source>
</evidence>
<proteinExistence type="predicted"/>
<protein>
    <recommendedName>
        <fullName evidence="5">Major facilitator superfamily (MFS) profile domain-containing protein</fullName>
    </recommendedName>
</protein>
<dbReference type="EMBL" id="CADCWN010000104">
    <property type="protein sequence ID" value="CAA9565308.1"/>
    <property type="molecule type" value="Genomic_DNA"/>
</dbReference>
<name>A0A6J4V1F0_9BACT</name>
<evidence type="ECO:0000256" key="2">
    <source>
        <dbReference type="ARBA" id="ARBA00022989"/>
    </source>
</evidence>
<keyword evidence="1 4" id="KW-0812">Transmembrane</keyword>
<feature type="transmembrane region" description="Helical" evidence="4">
    <location>
        <begin position="12"/>
        <end position="30"/>
    </location>
</feature>
<gene>
    <name evidence="6" type="ORF">AVDCRST_MAG18-1428</name>
</gene>
<feature type="domain" description="Major facilitator superfamily (MFS) profile" evidence="5">
    <location>
        <begin position="1"/>
        <end position="138"/>
    </location>
</feature>
<dbReference type="GO" id="GO:0022857">
    <property type="term" value="F:transmembrane transporter activity"/>
    <property type="evidence" value="ECO:0007669"/>
    <property type="project" value="InterPro"/>
</dbReference>
<dbReference type="AlphaFoldDB" id="A0A6J4V1F0"/>
<evidence type="ECO:0000313" key="6">
    <source>
        <dbReference type="EMBL" id="CAA9565308.1"/>
    </source>
</evidence>
<dbReference type="InterPro" id="IPR036259">
    <property type="entry name" value="MFS_trans_sf"/>
</dbReference>
<feature type="transmembrane region" description="Helical" evidence="4">
    <location>
        <begin position="102"/>
        <end position="126"/>
    </location>
</feature>
<evidence type="ECO:0000256" key="1">
    <source>
        <dbReference type="ARBA" id="ARBA00022692"/>
    </source>
</evidence>
<organism evidence="6">
    <name type="scientific">uncultured Thermomicrobiales bacterium</name>
    <dbReference type="NCBI Taxonomy" id="1645740"/>
    <lineage>
        <taxon>Bacteria</taxon>
        <taxon>Pseudomonadati</taxon>
        <taxon>Thermomicrobiota</taxon>
        <taxon>Thermomicrobia</taxon>
        <taxon>Thermomicrobiales</taxon>
        <taxon>environmental samples</taxon>
    </lineage>
</organism>
<keyword evidence="2 4" id="KW-1133">Transmembrane helix</keyword>
<keyword evidence="3 4" id="KW-0472">Membrane</keyword>